<protein>
    <submittedName>
        <fullName evidence="1">Uncharacterized protein</fullName>
    </submittedName>
</protein>
<organism evidence="1 2">
    <name type="scientific">Alishewanella longhuensis</name>
    <dbReference type="NCBI Taxonomy" id="1091037"/>
    <lineage>
        <taxon>Bacteria</taxon>
        <taxon>Pseudomonadati</taxon>
        <taxon>Pseudomonadota</taxon>
        <taxon>Gammaproteobacteria</taxon>
        <taxon>Alteromonadales</taxon>
        <taxon>Alteromonadaceae</taxon>
        <taxon>Alishewanella</taxon>
    </lineage>
</organism>
<dbReference type="EMBL" id="BNAO01000001">
    <property type="protein sequence ID" value="GHG59314.1"/>
    <property type="molecule type" value="Genomic_DNA"/>
</dbReference>
<evidence type="ECO:0000313" key="1">
    <source>
        <dbReference type="EMBL" id="GHG59314.1"/>
    </source>
</evidence>
<comment type="caution">
    <text evidence="1">The sequence shown here is derived from an EMBL/GenBank/DDBJ whole genome shotgun (WGS) entry which is preliminary data.</text>
</comment>
<evidence type="ECO:0000313" key="2">
    <source>
        <dbReference type="Proteomes" id="UP000659697"/>
    </source>
</evidence>
<reference evidence="2" key="1">
    <citation type="journal article" date="2019" name="Int. J. Syst. Evol. Microbiol.">
        <title>The Global Catalogue of Microorganisms (GCM) 10K type strain sequencing project: providing services to taxonomists for standard genome sequencing and annotation.</title>
        <authorList>
            <consortium name="The Broad Institute Genomics Platform"/>
            <consortium name="The Broad Institute Genome Sequencing Center for Infectious Disease"/>
            <person name="Wu L."/>
            <person name="Ma J."/>
        </authorList>
    </citation>
    <scope>NUCLEOTIDE SEQUENCE [LARGE SCALE GENOMIC DNA]</scope>
    <source>
        <strain evidence="2">CGMCC 1.7003</strain>
    </source>
</reference>
<name>A0ABQ3KTP8_9ALTE</name>
<sequence length="120" mass="13921">MKKFFWFTFVVLLVITFSGKEPIKPYRDTLYEHVLEMVPDSWQSDSQALSTIQRKFSELGKTLGQGQQELLSKASADKASIVQFRQRYCIDKDFNPVLFGEPLHKSCAIVEEYYSRLMGN</sequence>
<keyword evidence="2" id="KW-1185">Reference proteome</keyword>
<dbReference type="Proteomes" id="UP000659697">
    <property type="component" value="Unassembled WGS sequence"/>
</dbReference>
<accession>A0ABQ3KTP8</accession>
<dbReference type="RefSeq" id="WP_189429237.1">
    <property type="nucleotide sequence ID" value="NZ_BNAO01000001.1"/>
</dbReference>
<gene>
    <name evidence="1" type="ORF">GCM10010919_01730</name>
</gene>
<proteinExistence type="predicted"/>